<feature type="region of interest" description="Disordered" evidence="5">
    <location>
        <begin position="338"/>
        <end position="358"/>
    </location>
</feature>
<evidence type="ECO:0000259" key="8">
    <source>
        <dbReference type="PROSITE" id="PS51294"/>
    </source>
</evidence>
<sequence length="516" mass="55972">MKEDARLTLPARTSPSASASSGRKGAAASSSAAASKRGRPSAVVKKKRKQSPVSQSASLKVHRGSARGSRVLEENDARRWTPAEHKLFLDALQMYGKNWTAVQKMVGTRSSTQVRSHAQKYFRTMQKGVMMSVDRALGPEHVRRVKQLLPSMLAEYQTVRPQSSRRFDAGTPGGSLEGSFEGFDDEGEGDGDEEEDLGEEDVEHPDLEENDEGMWAPFMGNEDRPLSTFPSVASAASQWTSRNLTTQSGAHLVRKRETGEMAVQTDISVPVDQPFPKLTPQSKQSDASASLPSASKRSSSRSAVKMEPQDMQQGDPMSMSMIHSQPLPLQGNVNVPMSSQQGPLSTTSGAHSTAMPNPSPRPSMMFPYMPSHGGDPLMGGHPGASHMHPHPSPMMPMRHPQMSQMCSHPSQHAGMYGADPYNPYAQHMGPHGYPHPSQYQMHDSLSPEKYAHMPGGWSGPAAAAAAASEGWGRDDPYAFGSMDMQRRMQGQEGGAAEGGGKETDGQMANPYWSYQR</sequence>
<feature type="region of interest" description="Disordered" evidence="5">
    <location>
        <begin position="485"/>
        <end position="516"/>
    </location>
</feature>
<evidence type="ECO:0000256" key="2">
    <source>
        <dbReference type="ARBA" id="ARBA00023125"/>
    </source>
</evidence>
<dbReference type="PROSITE" id="PS51294">
    <property type="entry name" value="HTH_MYB"/>
    <property type="match status" value="1"/>
</dbReference>
<name>A0A0G4I8B3_9ALVE</name>
<dbReference type="SUPFAM" id="SSF46689">
    <property type="entry name" value="Homeodomain-like"/>
    <property type="match status" value="1"/>
</dbReference>
<evidence type="ECO:0000259" key="7">
    <source>
        <dbReference type="PROSITE" id="PS51293"/>
    </source>
</evidence>
<feature type="domain" description="SANT" evidence="7">
    <location>
        <begin position="75"/>
        <end position="126"/>
    </location>
</feature>
<dbReference type="PROSITE" id="PS51293">
    <property type="entry name" value="SANT"/>
    <property type="match status" value="1"/>
</dbReference>
<dbReference type="InterPro" id="IPR017930">
    <property type="entry name" value="Myb_dom"/>
</dbReference>
<keyword evidence="3" id="KW-0804">Transcription</keyword>
<evidence type="ECO:0000259" key="6">
    <source>
        <dbReference type="PROSITE" id="PS50090"/>
    </source>
</evidence>
<feature type="compositionally biased region" description="Acidic residues" evidence="5">
    <location>
        <begin position="182"/>
        <end position="205"/>
    </location>
</feature>
<evidence type="ECO:0000256" key="5">
    <source>
        <dbReference type="SAM" id="MobiDB-lite"/>
    </source>
</evidence>
<dbReference type="AlphaFoldDB" id="A0A0G4I8B3"/>
<evidence type="ECO:0000256" key="3">
    <source>
        <dbReference type="ARBA" id="ARBA00023163"/>
    </source>
</evidence>
<feature type="region of interest" description="Disordered" evidence="5">
    <location>
        <begin position="267"/>
        <end position="316"/>
    </location>
</feature>
<feature type="region of interest" description="Disordered" evidence="5">
    <location>
        <begin position="159"/>
        <end position="205"/>
    </location>
</feature>
<dbReference type="CDD" id="cd00167">
    <property type="entry name" value="SANT"/>
    <property type="match status" value="1"/>
</dbReference>
<dbReference type="InterPro" id="IPR006447">
    <property type="entry name" value="Myb_dom_plants"/>
</dbReference>
<dbReference type="InterPro" id="IPR001005">
    <property type="entry name" value="SANT/Myb"/>
</dbReference>
<dbReference type="NCBIfam" id="TIGR01557">
    <property type="entry name" value="myb_SHAQKYF"/>
    <property type="match status" value="1"/>
</dbReference>
<dbReference type="SMART" id="SM00717">
    <property type="entry name" value="SANT"/>
    <property type="match status" value="1"/>
</dbReference>
<feature type="region of interest" description="Disordered" evidence="5">
    <location>
        <begin position="1"/>
        <end position="73"/>
    </location>
</feature>
<dbReference type="InterPro" id="IPR017884">
    <property type="entry name" value="SANT_dom"/>
</dbReference>
<dbReference type="PROSITE" id="PS50090">
    <property type="entry name" value="MYB_LIKE"/>
    <property type="match status" value="1"/>
</dbReference>
<keyword evidence="4" id="KW-0539">Nucleus</keyword>
<feature type="compositionally biased region" description="Polar residues" evidence="5">
    <location>
        <begin position="338"/>
        <end position="356"/>
    </location>
</feature>
<evidence type="ECO:0000313" key="9">
    <source>
        <dbReference type="EMBL" id="CEM53340.1"/>
    </source>
</evidence>
<dbReference type="Gene3D" id="1.10.10.60">
    <property type="entry name" value="Homeodomain-like"/>
    <property type="match status" value="1"/>
</dbReference>
<dbReference type="EMBL" id="CDMZ01005633">
    <property type="protein sequence ID" value="CEM53340.1"/>
    <property type="molecule type" value="Genomic_DNA"/>
</dbReference>
<gene>
    <name evidence="9" type="ORF">Cvel_1978</name>
</gene>
<evidence type="ECO:0000256" key="1">
    <source>
        <dbReference type="ARBA" id="ARBA00023015"/>
    </source>
</evidence>
<dbReference type="InterPro" id="IPR009057">
    <property type="entry name" value="Homeodomain-like_sf"/>
</dbReference>
<feature type="compositionally biased region" description="Low complexity" evidence="5">
    <location>
        <begin position="10"/>
        <end position="35"/>
    </location>
</feature>
<protein>
    <submittedName>
        <fullName evidence="9">Uncharacterized protein</fullName>
    </submittedName>
</protein>
<keyword evidence="1" id="KW-0805">Transcription regulation</keyword>
<feature type="compositionally biased region" description="Low complexity" evidence="5">
    <location>
        <begin position="287"/>
        <end position="303"/>
    </location>
</feature>
<dbReference type="PANTHER" id="PTHR12802">
    <property type="entry name" value="SWI/SNF COMPLEX-RELATED"/>
    <property type="match status" value="1"/>
</dbReference>
<feature type="compositionally biased region" description="Basic residues" evidence="5">
    <location>
        <begin position="36"/>
        <end position="50"/>
    </location>
</feature>
<evidence type="ECO:0000256" key="4">
    <source>
        <dbReference type="ARBA" id="ARBA00023242"/>
    </source>
</evidence>
<accession>A0A0G4I8B3</accession>
<keyword evidence="2" id="KW-0238">DNA-binding</keyword>
<feature type="domain" description="Myb-like" evidence="6">
    <location>
        <begin position="79"/>
        <end position="122"/>
    </location>
</feature>
<reference evidence="9" key="1">
    <citation type="submission" date="2014-11" db="EMBL/GenBank/DDBJ databases">
        <authorList>
            <person name="Otto D Thomas"/>
            <person name="Naeem Raeece"/>
        </authorList>
    </citation>
    <scope>NUCLEOTIDE SEQUENCE</scope>
</reference>
<organism evidence="9">
    <name type="scientific">Chromera velia CCMP2878</name>
    <dbReference type="NCBI Taxonomy" id="1169474"/>
    <lineage>
        <taxon>Eukaryota</taxon>
        <taxon>Sar</taxon>
        <taxon>Alveolata</taxon>
        <taxon>Colpodellida</taxon>
        <taxon>Chromeraceae</taxon>
        <taxon>Chromera</taxon>
    </lineage>
</organism>
<dbReference type="GO" id="GO:0003677">
    <property type="term" value="F:DNA binding"/>
    <property type="evidence" value="ECO:0007669"/>
    <property type="project" value="UniProtKB-KW"/>
</dbReference>
<dbReference type="Pfam" id="PF00249">
    <property type="entry name" value="Myb_DNA-binding"/>
    <property type="match status" value="1"/>
</dbReference>
<feature type="domain" description="HTH myb-type" evidence="8">
    <location>
        <begin position="78"/>
        <end position="126"/>
    </location>
</feature>
<proteinExistence type="predicted"/>
<dbReference type="VEuPathDB" id="CryptoDB:Cvel_1978"/>